<keyword evidence="6 8" id="KW-0411">Iron-sulfur</keyword>
<dbReference type="Proteomes" id="UP000030848">
    <property type="component" value="Unassembled WGS sequence"/>
</dbReference>
<comment type="caution">
    <text evidence="9">The sequence shown here is derived from an EMBL/GenBank/DDBJ whole genome shotgun (WGS) entry which is preliminary data.</text>
</comment>
<dbReference type="PANTHER" id="PTHR36923">
    <property type="entry name" value="FERREDOXIN"/>
    <property type="match status" value="1"/>
</dbReference>
<evidence type="ECO:0000256" key="3">
    <source>
        <dbReference type="ARBA" id="ARBA00022723"/>
    </source>
</evidence>
<keyword evidence="2 8" id="KW-0813">Transport</keyword>
<comment type="function">
    <text evidence="8">Ferredoxins are iron-sulfur proteins that transfer electrons in a wide variety of metabolic reactions.</text>
</comment>
<evidence type="ECO:0000313" key="9">
    <source>
        <dbReference type="EMBL" id="KHF44104.1"/>
    </source>
</evidence>
<dbReference type="OMA" id="MGRCAAT"/>
<dbReference type="InterPro" id="IPR001080">
    <property type="entry name" value="3Fe4S_ferredoxin"/>
</dbReference>
<evidence type="ECO:0000313" key="10">
    <source>
        <dbReference type="Proteomes" id="UP000030848"/>
    </source>
</evidence>
<dbReference type="OrthoDB" id="14703at2"/>
<dbReference type="EMBL" id="JRZE01000003">
    <property type="protein sequence ID" value="KHF44104.1"/>
    <property type="molecule type" value="Genomic_DNA"/>
</dbReference>
<dbReference type="GO" id="GO:0005506">
    <property type="term" value="F:iron ion binding"/>
    <property type="evidence" value="ECO:0007669"/>
    <property type="project" value="UniProtKB-UniRule"/>
</dbReference>
<evidence type="ECO:0000256" key="6">
    <source>
        <dbReference type="ARBA" id="ARBA00023014"/>
    </source>
</evidence>
<comment type="cofactor">
    <cofactor evidence="1">
        <name>[3Fe-4S] cluster</name>
        <dbReference type="ChEBI" id="CHEBI:21137"/>
    </cofactor>
</comment>
<protein>
    <recommendedName>
        <fullName evidence="8">Ferredoxin</fullName>
    </recommendedName>
</protein>
<accession>A0A837DCK3</accession>
<gene>
    <name evidence="9" type="ORF">MINT15_09860</name>
</gene>
<reference evidence="9 10" key="1">
    <citation type="submission" date="2014-10" db="EMBL/GenBank/DDBJ databases">
        <title>Genome sequence of Micropolyspora internatus JCM3315.</title>
        <authorList>
            <person name="Shin S.-K."/>
            <person name="Yi H."/>
        </authorList>
    </citation>
    <scope>NUCLEOTIDE SEQUENCE [LARGE SCALE GENOMIC DNA]</scope>
    <source>
        <strain evidence="9 10">JCM 3315</strain>
    </source>
</reference>
<evidence type="ECO:0000256" key="5">
    <source>
        <dbReference type="ARBA" id="ARBA00023004"/>
    </source>
</evidence>
<keyword evidence="7" id="KW-0003">3Fe-4S</keyword>
<dbReference type="PRINTS" id="PR00352">
    <property type="entry name" value="3FE4SFRDOXIN"/>
</dbReference>
<evidence type="ECO:0000256" key="4">
    <source>
        <dbReference type="ARBA" id="ARBA00022982"/>
    </source>
</evidence>
<evidence type="ECO:0000256" key="7">
    <source>
        <dbReference type="ARBA" id="ARBA00023291"/>
    </source>
</evidence>
<dbReference type="SUPFAM" id="SSF54862">
    <property type="entry name" value="4Fe-4S ferredoxins"/>
    <property type="match status" value="1"/>
</dbReference>
<name>A0A837DCK3_9PSEU</name>
<organism evidence="9 10">
    <name type="scientific">Saccharomonospora viridis</name>
    <dbReference type="NCBI Taxonomy" id="1852"/>
    <lineage>
        <taxon>Bacteria</taxon>
        <taxon>Bacillati</taxon>
        <taxon>Actinomycetota</taxon>
        <taxon>Actinomycetes</taxon>
        <taxon>Pseudonocardiales</taxon>
        <taxon>Pseudonocardiaceae</taxon>
        <taxon>Saccharomonospora</taxon>
    </lineage>
</organism>
<proteinExistence type="predicted"/>
<dbReference type="GO" id="GO:0051538">
    <property type="term" value="F:3 iron, 4 sulfur cluster binding"/>
    <property type="evidence" value="ECO:0007669"/>
    <property type="project" value="UniProtKB-KW"/>
</dbReference>
<keyword evidence="3 8" id="KW-0479">Metal-binding</keyword>
<evidence type="ECO:0000256" key="8">
    <source>
        <dbReference type="RuleBase" id="RU368020"/>
    </source>
</evidence>
<dbReference type="Gene3D" id="3.30.70.20">
    <property type="match status" value="1"/>
</dbReference>
<dbReference type="Pfam" id="PF13370">
    <property type="entry name" value="Fer4_13"/>
    <property type="match status" value="1"/>
</dbReference>
<evidence type="ECO:0000256" key="2">
    <source>
        <dbReference type="ARBA" id="ARBA00022448"/>
    </source>
</evidence>
<keyword evidence="5 8" id="KW-0408">Iron</keyword>
<dbReference type="RefSeq" id="WP_015787621.1">
    <property type="nucleotide sequence ID" value="NZ_FOWS01000004.1"/>
</dbReference>
<evidence type="ECO:0000256" key="1">
    <source>
        <dbReference type="ARBA" id="ARBA00001927"/>
    </source>
</evidence>
<dbReference type="PANTHER" id="PTHR36923:SF3">
    <property type="entry name" value="FERREDOXIN"/>
    <property type="match status" value="1"/>
</dbReference>
<sequence length="68" mass="7285">MAELTVTVDRDACCGVGRCAMTAPEVFAQRDADGTVELLESQPPPRLHEDVLLCAELCPCSAISVHRS</sequence>
<keyword evidence="4 8" id="KW-0249">Electron transport</keyword>
<dbReference type="InterPro" id="IPR051269">
    <property type="entry name" value="Fe-S_cluster_ET"/>
</dbReference>
<dbReference type="GO" id="GO:0009055">
    <property type="term" value="F:electron transfer activity"/>
    <property type="evidence" value="ECO:0007669"/>
    <property type="project" value="UniProtKB-UniRule"/>
</dbReference>
<dbReference type="AlphaFoldDB" id="A0A837DCK3"/>